<accession>Q9EV83</accession>
<dbReference type="PDBsum" id="2AAL"/>
<dbReference type="KEGG" id="ag:CAC11007"/>
<reference evidence="1" key="1">
    <citation type="journal article" date="2001" name="J. Bacteriol.">
        <title>trans-3-Chloroacrylic acid dehalogenase from Pseudomonas pavonaceae 170 shares structural and mechanistic similarities with 4-oxalocrotonate tautomerase.</title>
        <authorList>
            <person name="Poelarends G.J."/>
            <person name="Saunier R."/>
            <person name="Janssen D.B."/>
        </authorList>
    </citation>
    <scope>NUCLEOTIDE SEQUENCE</scope>
    <source>
        <strain evidence="1">170</strain>
    </source>
</reference>
<dbReference type="SUPFAM" id="SSF55331">
    <property type="entry name" value="Tautomerase/MIF"/>
    <property type="match status" value="1"/>
</dbReference>
<dbReference type="PDB" id="2AAL">
    <property type="method" value="X-ray"/>
    <property type="resolution" value="1.65 A"/>
    <property type="chains" value="A/B/C/D/E/F=2-130"/>
</dbReference>
<dbReference type="EMBL" id="AJ290446">
    <property type="protein sequence ID" value="CAC11007.1"/>
    <property type="molecule type" value="Genomic_DNA"/>
</dbReference>
<dbReference type="Gene3D" id="3.30.429.10">
    <property type="entry name" value="Macrophage Migration Inhibitory Factor"/>
    <property type="match status" value="1"/>
</dbReference>
<dbReference type="EvolutionaryTrace" id="Q9EV83"/>
<dbReference type="PDBsum" id="2AAJ"/>
<evidence type="ECO:0007829" key="2">
    <source>
        <dbReference type="PDB" id="2AAG"/>
    </source>
</evidence>
<proteinExistence type="evidence at protein level"/>
<dbReference type="PANTHER" id="PTHR38460:SF1">
    <property type="entry name" value="TAUTOMERASE YOLI-RELATED"/>
    <property type="match status" value="1"/>
</dbReference>
<dbReference type="Pfam" id="PF14552">
    <property type="entry name" value="Tautomerase_2"/>
    <property type="match status" value="1"/>
</dbReference>
<dbReference type="InterPro" id="IPR037479">
    <property type="entry name" value="Tauto_MSAD"/>
</dbReference>
<dbReference type="PDB" id="2AAJ">
    <property type="method" value="X-ray"/>
    <property type="resolution" value="2.74 A"/>
    <property type="chains" value="A/B=2-130"/>
</dbReference>
<protein>
    <submittedName>
        <fullName evidence="1">Malonate semialdehyde decarboxylase</fullName>
    </submittedName>
</protein>
<dbReference type="PANTHER" id="PTHR38460">
    <property type="entry name" value="TAUTOMERASE YOLI-RELATED"/>
    <property type="match status" value="1"/>
</dbReference>
<reference evidence="2 3" key="3">
    <citation type="journal article" date="2005" name="Biochemistry">
        <title>Crystal structures of the wild-type, P1A mutant, and inactivated malonate semialdehyde decarboxylase: a structural basis for the decarboxylase and hydratase activities.</title>
        <authorList>
            <person name="Almrud J.J."/>
            <person name="Poelarends G.J."/>
            <person name="Johnson W.H."/>
            <person name="Serrano H."/>
            <person name="Hackert M.L."/>
            <person name="Whitman C.P."/>
        </authorList>
    </citation>
    <scope>X-RAY CRYSTALLOGRAPHY (1.65 ANGSTROMS) OF 2-130</scope>
</reference>
<evidence type="ECO:0007829" key="3">
    <source>
        <dbReference type="PDB" id="2AAJ"/>
    </source>
</evidence>
<dbReference type="SMR" id="Q9EV83"/>
<gene>
    <name evidence="1" type="primary">msaD</name>
</gene>
<reference evidence="1" key="2">
    <citation type="journal article" date="2003" name="J. Biol. Chem.">
        <title>Mechanistic characterization of a bacterial malonate semialdehyde decarboxylase: identification of a new activity on the tautomerase superfamily.</title>
        <authorList>
            <person name="Poelarends G.J."/>
            <person name="Johnson W.H. Jr"/>
            <person name="Murzin A.G."/>
            <person name="Whitman C.P."/>
        </authorList>
    </citation>
    <scope>NUCLEOTIDE SEQUENCE</scope>
    <source>
        <strain evidence="1">170</strain>
    </source>
</reference>
<evidence type="ECO:0000313" key="1">
    <source>
        <dbReference type="EMBL" id="CAC11007.1"/>
    </source>
</evidence>
<sequence length="130" mass="14240">MPLLKFDIFYGRTDAQIKSLLDAAHGAMVDAFGVPANDRYQTVSQHRPGEMVLEDTGLGYGRSSAVVLLTVISRPRSEEQKVCFYKLLTGALERDCGISPDDVIVALVENSDADWSFGRGRAEFLTGDLV</sequence>
<keyword evidence="2 3" id="KW-0002">3D-structure</keyword>
<dbReference type="InterPro" id="IPR014347">
    <property type="entry name" value="Tautomerase/MIF_sf"/>
</dbReference>
<dbReference type="PDBsum" id="2AAG"/>
<dbReference type="PDB" id="2AAG">
    <property type="method" value="X-ray"/>
    <property type="resolution" value="1.85 A"/>
    <property type="chains" value="A/B/C/D/E/F=2-130"/>
</dbReference>
<organism evidence="1">
    <name type="scientific">Pseudomonas pavonaceae</name>
    <dbReference type="NCBI Taxonomy" id="47881"/>
    <lineage>
        <taxon>Bacteria</taxon>
        <taxon>Pseudomonadati</taxon>
        <taxon>Pseudomonadota</taxon>
        <taxon>Gammaproteobacteria</taxon>
        <taxon>Pseudomonadales</taxon>
        <taxon>Pseudomonadaceae</taxon>
        <taxon>Pseudomonas</taxon>
    </lineage>
</organism>
<dbReference type="AlphaFoldDB" id="Q9EV83"/>
<name>Q9EV83_PSEPV</name>